<evidence type="ECO:0000313" key="2">
    <source>
        <dbReference type="Proteomes" id="UP000215914"/>
    </source>
</evidence>
<gene>
    <name evidence="1" type="ORF">HanXRQr2_Chr04g0140351</name>
</gene>
<dbReference type="EMBL" id="MNCJ02000319">
    <property type="protein sequence ID" value="KAF5807996.1"/>
    <property type="molecule type" value="Genomic_DNA"/>
</dbReference>
<name>A0A9K3NPL0_HELAN</name>
<organism evidence="1 2">
    <name type="scientific">Helianthus annuus</name>
    <name type="common">Common sunflower</name>
    <dbReference type="NCBI Taxonomy" id="4232"/>
    <lineage>
        <taxon>Eukaryota</taxon>
        <taxon>Viridiplantae</taxon>
        <taxon>Streptophyta</taxon>
        <taxon>Embryophyta</taxon>
        <taxon>Tracheophyta</taxon>
        <taxon>Spermatophyta</taxon>
        <taxon>Magnoliopsida</taxon>
        <taxon>eudicotyledons</taxon>
        <taxon>Gunneridae</taxon>
        <taxon>Pentapetalae</taxon>
        <taxon>asterids</taxon>
        <taxon>campanulids</taxon>
        <taxon>Asterales</taxon>
        <taxon>Asteraceae</taxon>
        <taxon>Asteroideae</taxon>
        <taxon>Heliantheae alliance</taxon>
        <taxon>Heliantheae</taxon>
        <taxon>Helianthus</taxon>
    </lineage>
</organism>
<keyword evidence="2" id="KW-1185">Reference proteome</keyword>
<dbReference type="AlphaFoldDB" id="A0A9K3NPL0"/>
<dbReference type="Gramene" id="mRNA:HanXRQr2_Chr04g0140351">
    <property type="protein sequence ID" value="CDS:HanXRQr2_Chr04g0140351.1"/>
    <property type="gene ID" value="HanXRQr2_Chr04g0140351"/>
</dbReference>
<protein>
    <submittedName>
        <fullName evidence="1">Uncharacterized protein</fullName>
    </submittedName>
</protein>
<dbReference type="Proteomes" id="UP000215914">
    <property type="component" value="Unassembled WGS sequence"/>
</dbReference>
<reference evidence="1" key="1">
    <citation type="journal article" date="2017" name="Nature">
        <title>The sunflower genome provides insights into oil metabolism, flowering and Asterid evolution.</title>
        <authorList>
            <person name="Badouin H."/>
            <person name="Gouzy J."/>
            <person name="Grassa C.J."/>
            <person name="Murat F."/>
            <person name="Staton S.E."/>
            <person name="Cottret L."/>
            <person name="Lelandais-Briere C."/>
            <person name="Owens G.L."/>
            <person name="Carrere S."/>
            <person name="Mayjonade B."/>
            <person name="Legrand L."/>
            <person name="Gill N."/>
            <person name="Kane N.C."/>
            <person name="Bowers J.E."/>
            <person name="Hubner S."/>
            <person name="Bellec A."/>
            <person name="Berard A."/>
            <person name="Berges H."/>
            <person name="Blanchet N."/>
            <person name="Boniface M.C."/>
            <person name="Brunel D."/>
            <person name="Catrice O."/>
            <person name="Chaidir N."/>
            <person name="Claudel C."/>
            <person name="Donnadieu C."/>
            <person name="Faraut T."/>
            <person name="Fievet G."/>
            <person name="Helmstetter N."/>
            <person name="King M."/>
            <person name="Knapp S.J."/>
            <person name="Lai Z."/>
            <person name="Le Paslier M.C."/>
            <person name="Lippi Y."/>
            <person name="Lorenzon L."/>
            <person name="Mandel J.R."/>
            <person name="Marage G."/>
            <person name="Marchand G."/>
            <person name="Marquand E."/>
            <person name="Bret-Mestries E."/>
            <person name="Morien E."/>
            <person name="Nambeesan S."/>
            <person name="Nguyen T."/>
            <person name="Pegot-Espagnet P."/>
            <person name="Pouilly N."/>
            <person name="Raftis F."/>
            <person name="Sallet E."/>
            <person name="Schiex T."/>
            <person name="Thomas J."/>
            <person name="Vandecasteele C."/>
            <person name="Vares D."/>
            <person name="Vear F."/>
            <person name="Vautrin S."/>
            <person name="Crespi M."/>
            <person name="Mangin B."/>
            <person name="Burke J.M."/>
            <person name="Salse J."/>
            <person name="Munos S."/>
            <person name="Vincourt P."/>
            <person name="Rieseberg L.H."/>
            <person name="Langlade N.B."/>
        </authorList>
    </citation>
    <scope>NUCLEOTIDE SEQUENCE</scope>
    <source>
        <tissue evidence="1">Leaves</tissue>
    </source>
</reference>
<sequence>MDFEDDRVWEESDGGRHTLVWYVSFGSLRHTTWYQTHNAVSLKIESHFRIQGLDRYDYGFGVRLVEKKSRSCQTETSTDSSSHYTPKIKIQHDSTSELKVSLHPYRRW</sequence>
<comment type="caution">
    <text evidence="1">The sequence shown here is derived from an EMBL/GenBank/DDBJ whole genome shotgun (WGS) entry which is preliminary data.</text>
</comment>
<reference evidence="1" key="2">
    <citation type="submission" date="2020-06" db="EMBL/GenBank/DDBJ databases">
        <title>Helianthus annuus Genome sequencing and assembly Release 2.</title>
        <authorList>
            <person name="Gouzy J."/>
            <person name="Langlade N."/>
            <person name="Munos S."/>
        </authorList>
    </citation>
    <scope>NUCLEOTIDE SEQUENCE</scope>
    <source>
        <tissue evidence="1">Leaves</tissue>
    </source>
</reference>
<proteinExistence type="predicted"/>
<accession>A0A9K3NPL0</accession>
<evidence type="ECO:0000313" key="1">
    <source>
        <dbReference type="EMBL" id="KAF5807996.1"/>
    </source>
</evidence>